<evidence type="ECO:0000313" key="1">
    <source>
        <dbReference type="EMBL" id="GFT24290.1"/>
    </source>
</evidence>
<evidence type="ECO:0000313" key="2">
    <source>
        <dbReference type="Proteomes" id="UP000887013"/>
    </source>
</evidence>
<dbReference type="OrthoDB" id="8069719at2759"/>
<dbReference type="AlphaFoldDB" id="A0A8X6NPK1"/>
<gene>
    <name evidence="1" type="primary">AVEN_72478_1</name>
    <name evidence="1" type="ORF">NPIL_161261</name>
</gene>
<comment type="caution">
    <text evidence="1">The sequence shown here is derived from an EMBL/GenBank/DDBJ whole genome shotgun (WGS) entry which is preliminary data.</text>
</comment>
<accession>A0A8X6NPK1</accession>
<organism evidence="1 2">
    <name type="scientific">Nephila pilipes</name>
    <name type="common">Giant wood spider</name>
    <name type="synonym">Nephila maculata</name>
    <dbReference type="NCBI Taxonomy" id="299642"/>
    <lineage>
        <taxon>Eukaryota</taxon>
        <taxon>Metazoa</taxon>
        <taxon>Ecdysozoa</taxon>
        <taxon>Arthropoda</taxon>
        <taxon>Chelicerata</taxon>
        <taxon>Arachnida</taxon>
        <taxon>Araneae</taxon>
        <taxon>Araneomorphae</taxon>
        <taxon>Entelegynae</taxon>
        <taxon>Araneoidea</taxon>
        <taxon>Nephilidae</taxon>
        <taxon>Nephila</taxon>
    </lineage>
</organism>
<keyword evidence="2" id="KW-1185">Reference proteome</keyword>
<sequence>MVGSKSKTSLTRFENITEELKLKNGILIRLQRVPLSDEELLRSSQCDINLGSDCFFAILHNGNIIGSEGQQIAHRAMFSWVLGGQIQKDSNSSSYT</sequence>
<reference evidence="1" key="1">
    <citation type="submission" date="2020-08" db="EMBL/GenBank/DDBJ databases">
        <title>Multicomponent nature underlies the extraordinary mechanical properties of spider dragline silk.</title>
        <authorList>
            <person name="Kono N."/>
            <person name="Nakamura H."/>
            <person name="Mori M."/>
            <person name="Yoshida Y."/>
            <person name="Ohtoshi R."/>
            <person name="Malay A.D."/>
            <person name="Moran D.A.P."/>
            <person name="Tomita M."/>
            <person name="Numata K."/>
            <person name="Arakawa K."/>
        </authorList>
    </citation>
    <scope>NUCLEOTIDE SEQUENCE</scope>
</reference>
<proteinExistence type="predicted"/>
<protein>
    <submittedName>
        <fullName evidence="1">DUF1758 domain-containing protein</fullName>
    </submittedName>
</protein>
<dbReference type="EMBL" id="BMAW01060056">
    <property type="protein sequence ID" value="GFT24290.1"/>
    <property type="molecule type" value="Genomic_DNA"/>
</dbReference>
<name>A0A8X6NPK1_NEPPI</name>
<dbReference type="Proteomes" id="UP000887013">
    <property type="component" value="Unassembled WGS sequence"/>
</dbReference>